<evidence type="ECO:0000256" key="12">
    <source>
        <dbReference type="RuleBase" id="RU362049"/>
    </source>
</evidence>
<comment type="subcellular location">
    <subcellularLocation>
        <location evidence="12">Cytoplasm</location>
    </subcellularLocation>
</comment>
<protein>
    <recommendedName>
        <fullName evidence="4 10">L-aspartate oxidase</fullName>
        <ecNumber evidence="4 10">1.4.3.16</ecNumber>
    </recommendedName>
</protein>
<accession>A0A369KVD0</accession>
<dbReference type="Gene3D" id="3.50.50.60">
    <property type="entry name" value="FAD/NAD(P)-binding domain"/>
    <property type="match status" value="1"/>
</dbReference>
<dbReference type="FunFam" id="3.90.700.10:FF:000002">
    <property type="entry name" value="L-aspartate oxidase"/>
    <property type="match status" value="1"/>
</dbReference>
<comment type="similarity">
    <text evidence="3 12">Belongs to the FAD-dependent oxidoreductase 2 family. NadB subfamily.</text>
</comment>
<dbReference type="Proteomes" id="UP000253934">
    <property type="component" value="Unassembled WGS sequence"/>
</dbReference>
<comment type="cofactor">
    <cofactor evidence="1 12">
        <name>FAD</name>
        <dbReference type="ChEBI" id="CHEBI:57692"/>
    </cofactor>
</comment>
<sequence>MPQRTLLQVTENIIFDFLIIGSGVAGATTALKLSALGNVALLSKETLFDSNTQWAQGGIASVLSQNDSYEYHAQDTLNAGAGLCHEHIVRKIVAAGPKAIQELITMGVPFTPKDITSKEDFRYHLTQEGAHSARRIIHAADMTGAALQSTLIQKVSKNSNITVFEHHTAIDLIVTDKVSPNFSRNRVLGAYIINEKQNTISAFLAKATILATGGHGKLYLYTTNPDIATGDGTAMAWRAGARVANLEFMQFHPTCLYSSRAKNFLISEALRGEGAILKTKSGHRFMENIHPLKELAPRDIVARAIDEQIKKTGDPYILLDISHKGKIFIKKHFPGIYTKCLSIGLDITRNAIPVVPAAHYSCGGVVTDDRGRTGVKALWAVGEVACTGFHGANRLASNSLLEGLVFADFIYEDLKALWPELKHYSLPDVPKWKLGKAGEPDEMVVINHLWDEIRRTMWNYVSIVRSEKKLARAAARINQISHEIETYYWDILPSRPLIEVRNLALVAKLTIKCARMRKESRGIHYSLDYPQVDDLNYKKDTVVLS</sequence>
<dbReference type="SUPFAM" id="SSF56425">
    <property type="entry name" value="Succinate dehydrogenase/fumarate reductase flavoprotein, catalytic domain"/>
    <property type="match status" value="1"/>
</dbReference>
<dbReference type="FunFam" id="1.20.58.100:FF:000002">
    <property type="entry name" value="L-aspartate oxidase"/>
    <property type="match status" value="1"/>
</dbReference>
<dbReference type="GO" id="GO:0005737">
    <property type="term" value="C:cytoplasm"/>
    <property type="evidence" value="ECO:0007669"/>
    <property type="project" value="UniProtKB-SubCell"/>
</dbReference>
<evidence type="ECO:0000256" key="7">
    <source>
        <dbReference type="ARBA" id="ARBA00022827"/>
    </source>
</evidence>
<dbReference type="Gene3D" id="3.90.700.10">
    <property type="entry name" value="Succinate dehydrogenase/fumarate reductase flavoprotein, catalytic domain"/>
    <property type="match status" value="1"/>
</dbReference>
<comment type="caution">
    <text evidence="15">The sequence shown here is derived from an EMBL/GenBank/DDBJ whole genome shotgun (WGS) entry which is preliminary data.</text>
</comment>
<dbReference type="EC" id="1.4.3.16" evidence="4 10"/>
<dbReference type="GO" id="GO:0034628">
    <property type="term" value="P:'de novo' NAD+ biosynthetic process from L-aspartate"/>
    <property type="evidence" value="ECO:0007669"/>
    <property type="project" value="TreeGrafter"/>
</dbReference>
<evidence type="ECO:0000256" key="6">
    <source>
        <dbReference type="ARBA" id="ARBA00022642"/>
    </source>
</evidence>
<feature type="active site" description="Proton acceptor" evidence="11">
    <location>
        <position position="298"/>
    </location>
</feature>
<organism evidence="15 16">
    <name type="scientific">Spirobacillus cienkowskii</name>
    <dbReference type="NCBI Taxonomy" id="495820"/>
    <lineage>
        <taxon>Bacteria</taxon>
        <taxon>Pseudomonadati</taxon>
        <taxon>Bdellovibrionota</taxon>
        <taxon>Oligoflexia</taxon>
        <taxon>Silvanigrellales</taxon>
        <taxon>Spirobacillus</taxon>
    </lineage>
</organism>
<evidence type="ECO:0000256" key="3">
    <source>
        <dbReference type="ARBA" id="ARBA00008562"/>
    </source>
</evidence>
<dbReference type="InterPro" id="IPR015939">
    <property type="entry name" value="Fum_Rdtase/Succ_DH_flav-like_C"/>
</dbReference>
<dbReference type="Gene3D" id="1.20.58.100">
    <property type="entry name" value="Fumarate reductase/succinate dehydrogenase flavoprotein-like, C-terminal domain"/>
    <property type="match status" value="1"/>
</dbReference>
<dbReference type="InterPro" id="IPR027477">
    <property type="entry name" value="Succ_DH/fumarate_Rdtase_cat_sf"/>
</dbReference>
<dbReference type="UniPathway" id="UPA00253">
    <property type="reaction ID" value="UER00326"/>
</dbReference>
<dbReference type="GO" id="GO:0008734">
    <property type="term" value="F:L-aspartate oxidase activity"/>
    <property type="evidence" value="ECO:0007669"/>
    <property type="project" value="UniProtKB-UniRule"/>
</dbReference>
<keyword evidence="8 12" id="KW-0560">Oxidoreductase</keyword>
<evidence type="ECO:0000256" key="4">
    <source>
        <dbReference type="ARBA" id="ARBA00012173"/>
    </source>
</evidence>
<proteinExistence type="inferred from homology"/>
<dbReference type="InterPro" id="IPR037099">
    <property type="entry name" value="Fum_R/Succ_DH_flav-like_C_sf"/>
</dbReference>
<dbReference type="PRINTS" id="PR00368">
    <property type="entry name" value="FADPNR"/>
</dbReference>
<dbReference type="NCBIfam" id="TIGR00551">
    <property type="entry name" value="nadB"/>
    <property type="match status" value="1"/>
</dbReference>
<reference evidence="15" key="1">
    <citation type="submission" date="2018-04" db="EMBL/GenBank/DDBJ databases">
        <title>Draft genome sequence of the Candidatus Spirobacillus cienkowskii, a pathogen of freshwater Daphnia species, reconstructed from hemolymph metagenomic reads.</title>
        <authorList>
            <person name="Bresciani L."/>
            <person name="Lemos L.N."/>
            <person name="Wale N."/>
            <person name="Lin J.Y."/>
            <person name="Fernandes G.R."/>
            <person name="Duffy M.A."/>
            <person name="Rodrigues J.M."/>
        </authorList>
    </citation>
    <scope>NUCLEOTIDE SEQUENCE [LARGE SCALE GENOMIC DNA]</scope>
    <source>
        <strain evidence="15">Binning01</strain>
    </source>
</reference>
<dbReference type="InterPro" id="IPR036188">
    <property type="entry name" value="FAD/NAD-bd_sf"/>
</dbReference>
<dbReference type="InterPro" id="IPR003953">
    <property type="entry name" value="FAD-dep_OxRdtase_2_FAD-bd"/>
</dbReference>
<dbReference type="PIRSF" id="PIRSF000171">
    <property type="entry name" value="SDHA_APRA_LASPO"/>
    <property type="match status" value="1"/>
</dbReference>
<dbReference type="Pfam" id="PF00890">
    <property type="entry name" value="FAD_binding_2"/>
    <property type="match status" value="1"/>
</dbReference>
<dbReference type="Pfam" id="PF02910">
    <property type="entry name" value="Succ_DH_flav_C"/>
    <property type="match status" value="1"/>
</dbReference>
<comment type="catalytic activity">
    <reaction evidence="9">
        <text>L-aspartate + O2 = iminosuccinate + H2O2</text>
        <dbReference type="Rhea" id="RHEA:25876"/>
        <dbReference type="ChEBI" id="CHEBI:15379"/>
        <dbReference type="ChEBI" id="CHEBI:16240"/>
        <dbReference type="ChEBI" id="CHEBI:29991"/>
        <dbReference type="ChEBI" id="CHEBI:77875"/>
        <dbReference type="EC" id="1.4.3.16"/>
    </reaction>
    <physiologicalReaction direction="left-to-right" evidence="9">
        <dbReference type="Rhea" id="RHEA:25877"/>
    </physiologicalReaction>
</comment>
<dbReference type="PANTHER" id="PTHR42716">
    <property type="entry name" value="L-ASPARTATE OXIDASE"/>
    <property type="match status" value="1"/>
</dbReference>
<evidence type="ECO:0000313" key="15">
    <source>
        <dbReference type="EMBL" id="RDB35674.1"/>
    </source>
</evidence>
<name>A0A369KVD0_9BACT</name>
<keyword evidence="7 12" id="KW-0274">FAD</keyword>
<comment type="pathway">
    <text evidence="2 12">Cofactor biosynthesis; NAD(+) biosynthesis; iminoaspartate from L-aspartate (oxidase route): step 1/1.</text>
</comment>
<dbReference type="AlphaFoldDB" id="A0A369KVD0"/>
<dbReference type="SUPFAM" id="SSF51905">
    <property type="entry name" value="FAD/NAD(P)-binding domain"/>
    <property type="match status" value="1"/>
</dbReference>
<evidence type="ECO:0000256" key="1">
    <source>
        <dbReference type="ARBA" id="ARBA00001974"/>
    </source>
</evidence>
<dbReference type="SUPFAM" id="SSF46977">
    <property type="entry name" value="Succinate dehydrogenase/fumarate reductase flavoprotein C-terminal domain"/>
    <property type="match status" value="1"/>
</dbReference>
<dbReference type="InterPro" id="IPR005288">
    <property type="entry name" value="NadB"/>
</dbReference>
<keyword evidence="5 12" id="KW-0285">Flavoprotein</keyword>
<evidence type="ECO:0000256" key="9">
    <source>
        <dbReference type="ARBA" id="ARBA00048305"/>
    </source>
</evidence>
<dbReference type="PANTHER" id="PTHR42716:SF2">
    <property type="entry name" value="L-ASPARTATE OXIDASE, CHLOROPLASTIC"/>
    <property type="match status" value="1"/>
</dbReference>
<gene>
    <name evidence="15" type="ORF">DCC88_08935</name>
</gene>
<comment type="function">
    <text evidence="12">Catalyzes the oxidation of L-aspartate to iminoaspartate.</text>
</comment>
<evidence type="ECO:0000259" key="14">
    <source>
        <dbReference type="Pfam" id="PF02910"/>
    </source>
</evidence>
<evidence type="ECO:0000256" key="10">
    <source>
        <dbReference type="NCBIfam" id="TIGR00551"/>
    </source>
</evidence>
<evidence type="ECO:0000256" key="2">
    <source>
        <dbReference type="ARBA" id="ARBA00004950"/>
    </source>
</evidence>
<evidence type="ECO:0000313" key="16">
    <source>
        <dbReference type="Proteomes" id="UP000253934"/>
    </source>
</evidence>
<evidence type="ECO:0000259" key="13">
    <source>
        <dbReference type="Pfam" id="PF00890"/>
    </source>
</evidence>
<dbReference type="EMBL" id="QOVW01000078">
    <property type="protein sequence ID" value="RDB35674.1"/>
    <property type="molecule type" value="Genomic_DNA"/>
</dbReference>
<keyword evidence="16" id="KW-1185">Reference proteome</keyword>
<feature type="domain" description="FAD-dependent oxidoreductase 2 FAD-binding" evidence="13">
    <location>
        <begin position="16"/>
        <end position="400"/>
    </location>
</feature>
<evidence type="ECO:0000256" key="8">
    <source>
        <dbReference type="ARBA" id="ARBA00023002"/>
    </source>
</evidence>
<keyword evidence="6 12" id="KW-0662">Pyridine nucleotide biosynthesis</keyword>
<evidence type="ECO:0000256" key="5">
    <source>
        <dbReference type="ARBA" id="ARBA00022630"/>
    </source>
</evidence>
<dbReference type="NCBIfam" id="NF006567">
    <property type="entry name" value="PRK09077.1"/>
    <property type="match status" value="1"/>
</dbReference>
<evidence type="ECO:0000256" key="11">
    <source>
        <dbReference type="PIRSR" id="PIRSR000171-1"/>
    </source>
</evidence>
<feature type="domain" description="Fumarate reductase/succinate dehydrogenase flavoprotein-like C-terminal" evidence="14">
    <location>
        <begin position="451"/>
        <end position="543"/>
    </location>
</feature>